<dbReference type="Proteomes" id="UP000033451">
    <property type="component" value="Unassembled WGS sequence"/>
</dbReference>
<dbReference type="Pfam" id="PF24481">
    <property type="entry name" value="CT398_CC"/>
    <property type="match status" value="1"/>
</dbReference>
<name>A0A0F0LX91_9MICO</name>
<evidence type="ECO:0000259" key="3">
    <source>
        <dbReference type="Pfam" id="PF24481"/>
    </source>
</evidence>
<sequence>MKARPADQRALLDVVDLDIRIRQAVHALSKPAQAPRLAALQGEVAAASRVVTDLLGAKEDADLEVARIEADVKVVSERRARDEARLAASTNPKDAQALESELDSLARRTRTLEDAELEAMERVESATAAVADAEAIVATLVDERDTLEAAAGAEAAVQNQRRSTAERDRAGVAAGVPADLLARYDLLATRNAGAALLRRRTCEGCRMELSGTELQAVRSAADDDVVECPQCGCILVRTEESGL</sequence>
<evidence type="ECO:0000313" key="5">
    <source>
        <dbReference type="EMBL" id="KJL39009.1"/>
    </source>
</evidence>
<dbReference type="OrthoDB" id="9784388at2"/>
<dbReference type="Proteomes" id="UP000257479">
    <property type="component" value="Unassembled WGS sequence"/>
</dbReference>
<keyword evidence="6" id="KW-1185">Reference proteome</keyword>
<organism evidence="5 6">
    <name type="scientific">Microbacterium ginsengisoli</name>
    <dbReference type="NCBI Taxonomy" id="400772"/>
    <lineage>
        <taxon>Bacteria</taxon>
        <taxon>Bacillati</taxon>
        <taxon>Actinomycetota</taxon>
        <taxon>Actinomycetes</taxon>
        <taxon>Micrococcales</taxon>
        <taxon>Microbacteriaceae</taxon>
        <taxon>Microbacterium</taxon>
    </lineage>
</organism>
<evidence type="ECO:0000259" key="2">
    <source>
        <dbReference type="Pfam" id="PF02591"/>
    </source>
</evidence>
<proteinExistence type="predicted"/>
<dbReference type="EMBL" id="JYIY01000059">
    <property type="protein sequence ID" value="KJL39009.1"/>
    <property type="molecule type" value="Genomic_DNA"/>
</dbReference>
<keyword evidence="1" id="KW-0175">Coiled coil</keyword>
<evidence type="ECO:0000313" key="7">
    <source>
        <dbReference type="Proteomes" id="UP000257479"/>
    </source>
</evidence>
<evidence type="ECO:0000256" key="1">
    <source>
        <dbReference type="SAM" id="Coils"/>
    </source>
</evidence>
<dbReference type="Pfam" id="PF02591">
    <property type="entry name" value="Zn_ribbon_9"/>
    <property type="match status" value="1"/>
</dbReference>
<comment type="caution">
    <text evidence="5">The sequence shown here is derived from an EMBL/GenBank/DDBJ whole genome shotgun (WGS) entry which is preliminary data.</text>
</comment>
<dbReference type="STRING" id="400772.RR49_00582"/>
<feature type="domain" description="C4-type zinc ribbon" evidence="2">
    <location>
        <begin position="201"/>
        <end position="235"/>
    </location>
</feature>
<reference evidence="4 7" key="2">
    <citation type="journal article" date="2018" name="Nat. Biotechnol.">
        <title>A standardized bacterial taxonomy based on genome phylogeny substantially revises the tree of life.</title>
        <authorList>
            <person name="Parks D.H."/>
            <person name="Chuvochina M."/>
            <person name="Waite D.W."/>
            <person name="Rinke C."/>
            <person name="Skarshewski A."/>
            <person name="Chaumeil P.A."/>
            <person name="Hugenholtz P."/>
        </authorList>
    </citation>
    <scope>NUCLEOTIDE SEQUENCE [LARGE SCALE GENOMIC DNA]</scope>
    <source>
        <strain evidence="4">UBA9152</strain>
    </source>
</reference>
<feature type="domain" description="CT398-like coiled coil hairpin" evidence="3">
    <location>
        <begin position="16"/>
        <end position="190"/>
    </location>
</feature>
<evidence type="ECO:0000313" key="6">
    <source>
        <dbReference type="Proteomes" id="UP000033451"/>
    </source>
</evidence>
<dbReference type="Gene3D" id="1.10.287.1490">
    <property type="match status" value="1"/>
</dbReference>
<dbReference type="GO" id="GO:0003677">
    <property type="term" value="F:DNA binding"/>
    <property type="evidence" value="ECO:0007669"/>
    <property type="project" value="UniProtKB-KW"/>
</dbReference>
<dbReference type="AlphaFoldDB" id="A0A0F0LX91"/>
<dbReference type="RefSeq" id="WP_045246575.1">
    <property type="nucleotide sequence ID" value="NZ_JYIY01000059.1"/>
</dbReference>
<gene>
    <name evidence="4" type="ORF">DCP95_15025</name>
    <name evidence="5" type="ORF">RR49_00582</name>
</gene>
<feature type="coiled-coil region" evidence="1">
    <location>
        <begin position="95"/>
        <end position="150"/>
    </location>
</feature>
<evidence type="ECO:0000313" key="4">
    <source>
        <dbReference type="EMBL" id="HAN25861.1"/>
    </source>
</evidence>
<dbReference type="InterPro" id="IPR003743">
    <property type="entry name" value="Zf-RING_7"/>
</dbReference>
<dbReference type="PATRIC" id="fig|400772.4.peg.617"/>
<accession>A0A0F0LX91</accession>
<protein>
    <submittedName>
        <fullName evidence="4">DNA-binding protein</fullName>
    </submittedName>
    <submittedName>
        <fullName evidence="5">Putative zinc ribbon domain protein</fullName>
    </submittedName>
</protein>
<dbReference type="InterPro" id="IPR056003">
    <property type="entry name" value="CT398_CC_hairpin"/>
</dbReference>
<dbReference type="EMBL" id="DMNG01000263">
    <property type="protein sequence ID" value="HAN25861.1"/>
    <property type="molecule type" value="Genomic_DNA"/>
</dbReference>
<reference evidence="5 6" key="1">
    <citation type="submission" date="2015-02" db="EMBL/GenBank/DDBJ databases">
        <title>Draft genome sequences of ten Microbacterium spp. with emphasis on heavy metal contaminated environments.</title>
        <authorList>
            <person name="Corretto E."/>
        </authorList>
    </citation>
    <scope>NUCLEOTIDE SEQUENCE [LARGE SCALE GENOMIC DNA]</scope>
    <source>
        <strain evidence="5 6">DSM 18659</strain>
    </source>
</reference>
<keyword evidence="4" id="KW-0238">DNA-binding</keyword>